<accession>A0ABN9U279</accession>
<sequence>MSTGCRRGAAAVRQAADRLVARLVRELADAKAVNFRLQQELTGSAVGCAADLAEVARREAIARPALLARVRGTREPGARRLKRNVAWHADECPDESAPLAEWRSAQKGPRLGGAVGDTVEQEVKAIPAVRQLLLGAVGVLPRRLPHGLVWRAAPLETFLAFEAGKQCIELDAGTAAFAPAAAPCVDARAGAGGPRGVGCRCTCGTVAFSSVPVGARPVRGCHREAAAPPSECDSAAGSVFFSSGEESEVDECPGDQLVFEECGSAEATSEGFDLEVTVPVAAVLPTDDDQMSVDRVGEPIAELGAASEVDVEDFLAETLAASDPVAGVHMGVVVCELERLGLDIEIVAAYLASPRFAEVFYVEGESLFRVDGADAPSAPPVRPSGARAGERGP</sequence>
<organism evidence="2 3">
    <name type="scientific">Prorocentrum cordatum</name>
    <dbReference type="NCBI Taxonomy" id="2364126"/>
    <lineage>
        <taxon>Eukaryota</taxon>
        <taxon>Sar</taxon>
        <taxon>Alveolata</taxon>
        <taxon>Dinophyceae</taxon>
        <taxon>Prorocentrales</taxon>
        <taxon>Prorocentraceae</taxon>
        <taxon>Prorocentrum</taxon>
    </lineage>
</organism>
<evidence type="ECO:0000313" key="3">
    <source>
        <dbReference type="Proteomes" id="UP001189429"/>
    </source>
</evidence>
<dbReference type="Proteomes" id="UP001189429">
    <property type="component" value="Unassembled WGS sequence"/>
</dbReference>
<proteinExistence type="predicted"/>
<feature type="region of interest" description="Disordered" evidence="1">
    <location>
        <begin position="372"/>
        <end position="393"/>
    </location>
</feature>
<dbReference type="EMBL" id="CAUYUJ010015357">
    <property type="protein sequence ID" value="CAK0852912.1"/>
    <property type="molecule type" value="Genomic_DNA"/>
</dbReference>
<comment type="caution">
    <text evidence="2">The sequence shown here is derived from an EMBL/GenBank/DDBJ whole genome shotgun (WGS) entry which is preliminary data.</text>
</comment>
<protein>
    <submittedName>
        <fullName evidence="2">Uncharacterized protein</fullName>
    </submittedName>
</protein>
<name>A0ABN9U279_9DINO</name>
<evidence type="ECO:0000256" key="1">
    <source>
        <dbReference type="SAM" id="MobiDB-lite"/>
    </source>
</evidence>
<evidence type="ECO:0000313" key="2">
    <source>
        <dbReference type="EMBL" id="CAK0852912.1"/>
    </source>
</evidence>
<gene>
    <name evidence="2" type="ORF">PCOR1329_LOCUS44558</name>
</gene>
<reference evidence="2" key="1">
    <citation type="submission" date="2023-10" db="EMBL/GenBank/DDBJ databases">
        <authorList>
            <person name="Chen Y."/>
            <person name="Shah S."/>
            <person name="Dougan E. K."/>
            <person name="Thang M."/>
            <person name="Chan C."/>
        </authorList>
    </citation>
    <scope>NUCLEOTIDE SEQUENCE [LARGE SCALE GENOMIC DNA]</scope>
</reference>
<keyword evidence="3" id="KW-1185">Reference proteome</keyword>